<dbReference type="SMART" id="SM00347">
    <property type="entry name" value="HTH_MARR"/>
    <property type="match status" value="1"/>
</dbReference>
<keyword evidence="3" id="KW-1185">Reference proteome</keyword>
<dbReference type="InterPro" id="IPR039422">
    <property type="entry name" value="MarR/SlyA-like"/>
</dbReference>
<dbReference type="PANTHER" id="PTHR33164:SF43">
    <property type="entry name" value="HTH-TYPE TRANSCRIPTIONAL REPRESSOR YETL"/>
    <property type="match status" value="1"/>
</dbReference>
<sequence>MNILLHKNWSNVAMSDNESTAPAANGSTLDRCIRFSRAYTSAARRVDAKLSAVHGLSFGDFMILYHLKHAHNARLRRADLADSMGLTASAVTKSLLPLEKIGLVSRQSDPRDARVGYACLTPAGDQVFADAKVSAEFACQEAYEAMVEEWSKPGQGSNS</sequence>
<dbReference type="EMBL" id="CP117451">
    <property type="protein sequence ID" value="WLH03918.1"/>
    <property type="molecule type" value="Genomic_DNA"/>
</dbReference>
<evidence type="ECO:0000313" key="3">
    <source>
        <dbReference type="Proteomes" id="UP001224838"/>
    </source>
</evidence>
<feature type="domain" description="HTH marR-type" evidence="1">
    <location>
        <begin position="32"/>
        <end position="159"/>
    </location>
</feature>
<dbReference type="Gene3D" id="1.10.10.10">
    <property type="entry name" value="Winged helix-like DNA-binding domain superfamily/Winged helix DNA-binding domain"/>
    <property type="match status" value="1"/>
</dbReference>
<dbReference type="RefSeq" id="WP_305471078.1">
    <property type="nucleotide sequence ID" value="NZ_CP117443.1"/>
</dbReference>
<dbReference type="InterPro" id="IPR036388">
    <property type="entry name" value="WH-like_DNA-bd_sf"/>
</dbReference>
<organism evidence="2 3">
    <name type="scientific">Pseudomonas beijingensis</name>
    <dbReference type="NCBI Taxonomy" id="2954101"/>
    <lineage>
        <taxon>Bacteria</taxon>
        <taxon>Pseudomonadati</taxon>
        <taxon>Pseudomonadota</taxon>
        <taxon>Gammaproteobacteria</taxon>
        <taxon>Pseudomonadales</taxon>
        <taxon>Pseudomonadaceae</taxon>
        <taxon>Pseudomonas</taxon>
    </lineage>
</organism>
<dbReference type="SUPFAM" id="SSF46785">
    <property type="entry name" value="Winged helix' DNA-binding domain"/>
    <property type="match status" value="1"/>
</dbReference>
<gene>
    <name evidence="2" type="ORF">PSH92_13915</name>
</gene>
<evidence type="ECO:0000313" key="2">
    <source>
        <dbReference type="EMBL" id="WLH03918.1"/>
    </source>
</evidence>
<name>A0ABY9FKQ7_9PSED</name>
<dbReference type="PROSITE" id="PS50995">
    <property type="entry name" value="HTH_MARR_2"/>
    <property type="match status" value="1"/>
</dbReference>
<proteinExistence type="predicted"/>
<reference evidence="2 3" key="1">
    <citation type="submission" date="2023-02" db="EMBL/GenBank/DDBJ databases">
        <title>Evolution of Hrp T3SS in non-pathogenic Pseudomonas fluorescens.</title>
        <authorList>
            <person name="Liao K."/>
            <person name="Wei H."/>
            <person name="Gu Y."/>
        </authorList>
    </citation>
    <scope>NUCLEOTIDE SEQUENCE [LARGE SCALE GENOMIC DNA]</scope>
    <source>
        <strain evidence="2 3">FP2034</strain>
    </source>
</reference>
<dbReference type="InterPro" id="IPR000835">
    <property type="entry name" value="HTH_MarR-typ"/>
</dbReference>
<dbReference type="InterPro" id="IPR036390">
    <property type="entry name" value="WH_DNA-bd_sf"/>
</dbReference>
<dbReference type="Proteomes" id="UP001224838">
    <property type="component" value="Chromosome"/>
</dbReference>
<protein>
    <submittedName>
        <fullName evidence="2">MarR family winged helix-turn-helix transcriptional regulator</fullName>
    </submittedName>
</protein>
<accession>A0ABY9FKQ7</accession>
<evidence type="ECO:0000259" key="1">
    <source>
        <dbReference type="PROSITE" id="PS50995"/>
    </source>
</evidence>
<dbReference type="Pfam" id="PF01047">
    <property type="entry name" value="MarR"/>
    <property type="match status" value="1"/>
</dbReference>
<dbReference type="PANTHER" id="PTHR33164">
    <property type="entry name" value="TRANSCRIPTIONAL REGULATOR, MARR FAMILY"/>
    <property type="match status" value="1"/>
</dbReference>